<evidence type="ECO:0000256" key="5">
    <source>
        <dbReference type="ARBA" id="ARBA00023136"/>
    </source>
</evidence>
<dbReference type="SUPFAM" id="SSF51344">
    <property type="entry name" value="Epsilon subunit of F1F0-ATP synthase N-terminal domain"/>
    <property type="match status" value="1"/>
</dbReference>
<keyword evidence="5 8" id="KW-0472">Membrane</keyword>
<organism evidence="12 13">
    <name type="scientific">Candidatus Uhrbacteria bacterium GW2011_GWC2_41_11</name>
    <dbReference type="NCBI Taxonomy" id="1618985"/>
    <lineage>
        <taxon>Bacteria</taxon>
        <taxon>Candidatus Uhriibacteriota</taxon>
    </lineage>
</organism>
<comment type="subcellular location">
    <subcellularLocation>
        <location evidence="8">Cell membrane</location>
        <topology evidence="8">Peripheral membrane protein</topology>
    </subcellularLocation>
    <subcellularLocation>
        <location evidence="1">Endomembrane system</location>
        <topology evidence="1">Peripheral membrane protein</topology>
    </subcellularLocation>
</comment>
<protein>
    <recommendedName>
        <fullName evidence="8">ATP synthase epsilon chain</fullName>
    </recommendedName>
    <alternativeName>
        <fullName evidence="8">ATP synthase F1 sector epsilon subunit</fullName>
    </alternativeName>
    <alternativeName>
        <fullName evidence="8">F-ATPase epsilon subunit</fullName>
    </alternativeName>
</protein>
<evidence type="ECO:0000313" key="13">
    <source>
        <dbReference type="Proteomes" id="UP000034616"/>
    </source>
</evidence>
<evidence type="ECO:0000313" key="12">
    <source>
        <dbReference type="EMBL" id="KKR86814.1"/>
    </source>
</evidence>
<keyword evidence="3 8" id="KW-0813">Transport</keyword>
<keyword evidence="6 8" id="KW-0139">CF(1)</keyword>
<evidence type="ECO:0000259" key="11">
    <source>
        <dbReference type="Pfam" id="PF02823"/>
    </source>
</evidence>
<dbReference type="InterPro" id="IPR001469">
    <property type="entry name" value="ATP_synth_F1_dsu/esu"/>
</dbReference>
<dbReference type="CDD" id="cd12152">
    <property type="entry name" value="F1-ATPase_delta"/>
    <property type="match status" value="1"/>
</dbReference>
<proteinExistence type="inferred from homology"/>
<evidence type="ECO:0000256" key="8">
    <source>
        <dbReference type="HAMAP-Rule" id="MF_00530"/>
    </source>
</evidence>
<dbReference type="GO" id="GO:0005524">
    <property type="term" value="F:ATP binding"/>
    <property type="evidence" value="ECO:0007669"/>
    <property type="project" value="UniProtKB-UniRule"/>
</dbReference>
<dbReference type="HAMAP" id="MF_00530">
    <property type="entry name" value="ATP_synth_epsil_bac"/>
    <property type="match status" value="1"/>
</dbReference>
<keyword evidence="10" id="KW-0175">Coiled coil</keyword>
<dbReference type="EMBL" id="LCAH01000008">
    <property type="protein sequence ID" value="KKR86814.1"/>
    <property type="molecule type" value="Genomic_DNA"/>
</dbReference>
<comment type="function">
    <text evidence="8">Produces ATP from ADP in the presence of a proton gradient across the membrane.</text>
</comment>
<evidence type="ECO:0000256" key="4">
    <source>
        <dbReference type="ARBA" id="ARBA00023065"/>
    </source>
</evidence>
<keyword evidence="7 8" id="KW-0066">ATP synthesis</keyword>
<dbReference type="InterPro" id="IPR020546">
    <property type="entry name" value="ATP_synth_F1_dsu/esu_N"/>
</dbReference>
<dbReference type="PANTHER" id="PTHR13822:SF10">
    <property type="entry name" value="ATP SYNTHASE EPSILON CHAIN, CHLOROPLASTIC"/>
    <property type="match status" value="1"/>
</dbReference>
<comment type="subunit">
    <text evidence="8 9">F-type ATPases have 2 components, CF(1) - the catalytic core - and CF(0) - the membrane proton channel. CF(1) has five subunits: alpha(3), beta(3), gamma(1), delta(1), epsilon(1). CF(0) has three main subunits: a, b and c.</text>
</comment>
<keyword evidence="8" id="KW-0375">Hydrogen ion transport</keyword>
<comment type="caution">
    <text evidence="12">The sequence shown here is derived from an EMBL/GenBank/DDBJ whole genome shotgun (WGS) entry which is preliminary data.</text>
</comment>
<keyword evidence="8" id="KW-1003">Cell membrane</keyword>
<dbReference type="PANTHER" id="PTHR13822">
    <property type="entry name" value="ATP SYNTHASE DELTA/EPSILON CHAIN"/>
    <property type="match status" value="1"/>
</dbReference>
<dbReference type="GO" id="GO:0045259">
    <property type="term" value="C:proton-transporting ATP synthase complex"/>
    <property type="evidence" value="ECO:0007669"/>
    <property type="project" value="UniProtKB-KW"/>
</dbReference>
<evidence type="ECO:0000256" key="6">
    <source>
        <dbReference type="ARBA" id="ARBA00023196"/>
    </source>
</evidence>
<dbReference type="Proteomes" id="UP000034616">
    <property type="component" value="Unassembled WGS sequence"/>
</dbReference>
<dbReference type="GO" id="GO:0005886">
    <property type="term" value="C:plasma membrane"/>
    <property type="evidence" value="ECO:0007669"/>
    <property type="project" value="UniProtKB-SubCell"/>
</dbReference>
<evidence type="ECO:0000256" key="3">
    <source>
        <dbReference type="ARBA" id="ARBA00022448"/>
    </source>
</evidence>
<evidence type="ECO:0000256" key="1">
    <source>
        <dbReference type="ARBA" id="ARBA00004184"/>
    </source>
</evidence>
<dbReference type="NCBIfam" id="TIGR01216">
    <property type="entry name" value="ATP_synt_epsi"/>
    <property type="match status" value="1"/>
</dbReference>
<dbReference type="GO" id="GO:0046933">
    <property type="term" value="F:proton-transporting ATP synthase activity, rotational mechanism"/>
    <property type="evidence" value="ECO:0007669"/>
    <property type="project" value="UniProtKB-UniRule"/>
</dbReference>
<evidence type="ECO:0000256" key="7">
    <source>
        <dbReference type="ARBA" id="ARBA00023310"/>
    </source>
</evidence>
<evidence type="ECO:0000256" key="9">
    <source>
        <dbReference type="RuleBase" id="RU003656"/>
    </source>
</evidence>
<feature type="coiled-coil region" evidence="10">
    <location>
        <begin position="86"/>
        <end position="113"/>
    </location>
</feature>
<reference evidence="12 13" key="1">
    <citation type="journal article" date="2015" name="Nature">
        <title>rRNA introns, odd ribosomes, and small enigmatic genomes across a large radiation of phyla.</title>
        <authorList>
            <person name="Brown C.T."/>
            <person name="Hug L.A."/>
            <person name="Thomas B.C."/>
            <person name="Sharon I."/>
            <person name="Castelle C.J."/>
            <person name="Singh A."/>
            <person name="Wilkins M.J."/>
            <person name="Williams K.H."/>
            <person name="Banfield J.F."/>
        </authorList>
    </citation>
    <scope>NUCLEOTIDE SEQUENCE [LARGE SCALE GENOMIC DNA]</scope>
</reference>
<evidence type="ECO:0000256" key="10">
    <source>
        <dbReference type="SAM" id="Coils"/>
    </source>
</evidence>
<dbReference type="AlphaFoldDB" id="A0A0G0UCZ6"/>
<gene>
    <name evidence="8" type="primary">atpC</name>
    <name evidence="12" type="ORF">UU35_C0008G0028</name>
</gene>
<accession>A0A0G0UCZ6</accession>
<dbReference type="Pfam" id="PF02823">
    <property type="entry name" value="ATP-synt_DE_N"/>
    <property type="match status" value="1"/>
</dbReference>
<keyword evidence="4 8" id="KW-0406">Ion transport</keyword>
<dbReference type="GO" id="GO:0012505">
    <property type="term" value="C:endomembrane system"/>
    <property type="evidence" value="ECO:0007669"/>
    <property type="project" value="UniProtKB-SubCell"/>
</dbReference>
<name>A0A0G0UCZ6_9BACT</name>
<evidence type="ECO:0000256" key="2">
    <source>
        <dbReference type="ARBA" id="ARBA00005712"/>
    </source>
</evidence>
<dbReference type="Gene3D" id="2.60.15.10">
    <property type="entry name" value="F0F1 ATP synthase delta/epsilon subunit, N-terminal"/>
    <property type="match status" value="1"/>
</dbReference>
<sequence length="154" mass="17340">MKLSLKVVTPERVVFEDEADALTLMTELGEITVLPGHIPLVATLRPGEMRLKKKDREEILAVSTGFLEVRPGNQIIILADTAEYMEELELEKIEEAKERAKQLLKQQRFADDVAFADASAALERELARHRVVLKKKYRATPHHIPGGTAQENES</sequence>
<comment type="similarity">
    <text evidence="2 8 9">Belongs to the ATPase epsilon chain family.</text>
</comment>
<feature type="domain" description="ATP synthase F1 complex delta/epsilon subunit N-terminal" evidence="11">
    <location>
        <begin position="3"/>
        <end position="82"/>
    </location>
</feature>
<dbReference type="InterPro" id="IPR036771">
    <property type="entry name" value="ATPsynth_dsu/esu_N"/>
</dbReference>